<protein>
    <submittedName>
        <fullName evidence="1">7-carboxy-7-deazaguanine synthase</fullName>
        <ecNumber evidence="1">4.3.99.3</ecNumber>
    </submittedName>
</protein>
<evidence type="ECO:0000313" key="1">
    <source>
        <dbReference type="EMBL" id="MPN44260.1"/>
    </source>
</evidence>
<dbReference type="InterPro" id="IPR013785">
    <property type="entry name" value="Aldolase_TIM"/>
</dbReference>
<accession>A0A645HZB7</accession>
<dbReference type="EMBL" id="VSSQ01103267">
    <property type="protein sequence ID" value="MPN44260.1"/>
    <property type="molecule type" value="Genomic_DNA"/>
</dbReference>
<name>A0A645HZB7_9ZZZZ</name>
<dbReference type="EC" id="4.3.99.3" evidence="1"/>
<dbReference type="AlphaFoldDB" id="A0A645HZB7"/>
<organism evidence="1">
    <name type="scientific">bioreactor metagenome</name>
    <dbReference type="NCBI Taxonomy" id="1076179"/>
    <lineage>
        <taxon>unclassified sequences</taxon>
        <taxon>metagenomes</taxon>
        <taxon>ecological metagenomes</taxon>
    </lineage>
</organism>
<reference evidence="1" key="1">
    <citation type="submission" date="2019-08" db="EMBL/GenBank/DDBJ databases">
        <authorList>
            <person name="Kucharzyk K."/>
            <person name="Murdoch R.W."/>
            <person name="Higgins S."/>
            <person name="Loffler F."/>
        </authorList>
    </citation>
    <scope>NUCLEOTIDE SEQUENCE</scope>
</reference>
<proteinExistence type="predicted"/>
<comment type="caution">
    <text evidence="1">The sequence shown here is derived from an EMBL/GenBank/DDBJ whole genome shotgun (WGS) entry which is preliminary data.</text>
</comment>
<gene>
    <name evidence="1" type="primary">queE_43</name>
    <name evidence="1" type="ORF">SDC9_191822</name>
</gene>
<dbReference type="GO" id="GO:0016829">
    <property type="term" value="F:lyase activity"/>
    <property type="evidence" value="ECO:0007669"/>
    <property type="project" value="UniProtKB-KW"/>
</dbReference>
<keyword evidence="1" id="KW-0456">Lyase</keyword>
<sequence length="135" mass="15233">MFPGVKYLETNGTLPGELEKVLPHVDIISMDIKLPSVVGNSYWEEHRQFLRIAKHKEIFVKIVISGETSWAEFATAIQLIADVDKNITVILQPVTPINGCINVDPDRIIFLQDEALSLLNDVRVIPQTHKYIGQL</sequence>
<dbReference type="Gene3D" id="3.20.20.70">
    <property type="entry name" value="Aldolase class I"/>
    <property type="match status" value="1"/>
</dbReference>